<dbReference type="Proteomes" id="UP001213681">
    <property type="component" value="Unassembled WGS sequence"/>
</dbReference>
<keyword evidence="2" id="KW-1185">Reference proteome</keyword>
<accession>A0AAD6BZB1</accession>
<name>A0AAD6BZB1_9EURO</name>
<gene>
    <name evidence="1" type="ORF">N7458_009891</name>
</gene>
<dbReference type="RefSeq" id="XP_056762122.1">
    <property type="nucleotide sequence ID" value="XM_056913273.1"/>
</dbReference>
<dbReference type="AlphaFoldDB" id="A0AAD6BZB1"/>
<evidence type="ECO:0000313" key="2">
    <source>
        <dbReference type="Proteomes" id="UP001213681"/>
    </source>
</evidence>
<organism evidence="1 2">
    <name type="scientific">Penicillium daleae</name>
    <dbReference type="NCBI Taxonomy" id="63821"/>
    <lineage>
        <taxon>Eukaryota</taxon>
        <taxon>Fungi</taxon>
        <taxon>Dikarya</taxon>
        <taxon>Ascomycota</taxon>
        <taxon>Pezizomycotina</taxon>
        <taxon>Eurotiomycetes</taxon>
        <taxon>Eurotiomycetidae</taxon>
        <taxon>Eurotiales</taxon>
        <taxon>Aspergillaceae</taxon>
        <taxon>Penicillium</taxon>
    </lineage>
</organism>
<dbReference type="GeneID" id="81603516"/>
<reference evidence="1" key="1">
    <citation type="submission" date="2022-12" db="EMBL/GenBank/DDBJ databases">
        <authorList>
            <person name="Petersen C."/>
        </authorList>
    </citation>
    <scope>NUCLEOTIDE SEQUENCE</scope>
    <source>
        <strain evidence="1">IBT 16125</strain>
    </source>
</reference>
<proteinExistence type="predicted"/>
<evidence type="ECO:0000313" key="1">
    <source>
        <dbReference type="EMBL" id="KAJ5438893.1"/>
    </source>
</evidence>
<dbReference type="EMBL" id="JAPVEA010000008">
    <property type="protein sequence ID" value="KAJ5438893.1"/>
    <property type="molecule type" value="Genomic_DNA"/>
</dbReference>
<reference evidence="1" key="2">
    <citation type="journal article" date="2023" name="IMA Fungus">
        <title>Comparative genomic study of the Penicillium genus elucidates a diverse pangenome and 15 lateral gene transfer events.</title>
        <authorList>
            <person name="Petersen C."/>
            <person name="Sorensen T."/>
            <person name="Nielsen M.R."/>
            <person name="Sondergaard T.E."/>
            <person name="Sorensen J.L."/>
            <person name="Fitzpatrick D.A."/>
            <person name="Frisvad J.C."/>
            <person name="Nielsen K.L."/>
        </authorList>
    </citation>
    <scope>NUCLEOTIDE SEQUENCE</scope>
    <source>
        <strain evidence="1">IBT 16125</strain>
    </source>
</reference>
<protein>
    <submittedName>
        <fullName evidence="1">Uncharacterized protein</fullName>
    </submittedName>
</protein>
<comment type="caution">
    <text evidence="1">The sequence shown here is derived from an EMBL/GenBank/DDBJ whole genome shotgun (WGS) entry which is preliminary data.</text>
</comment>
<sequence length="192" mass="21264">MGGPYNATYPLYSTLNPLQQLHFNGMVLQNTMLQAQLNHLSSAPAQAQSGRTVQASNTLNVQHNLDNATISLLGGMCVSPPPATSRVVTEGNEEACTGEATALSRGEDARFKSYENIRASMLRTVHPEIRSEKFKAASAAERMQRRVRFERSSSRQQVMRLKNEPLSSGLISWLAEQRSVEEERDVDVDAEE</sequence>